<evidence type="ECO:0000256" key="4">
    <source>
        <dbReference type="ARBA" id="ARBA00022729"/>
    </source>
</evidence>
<feature type="compositionally biased region" description="Basic and acidic residues" evidence="6">
    <location>
        <begin position="109"/>
        <end position="134"/>
    </location>
</feature>
<evidence type="ECO:0000313" key="8">
    <source>
        <dbReference type="EMBL" id="TCP44282.1"/>
    </source>
</evidence>
<dbReference type="OrthoDB" id="7346865at2"/>
<reference evidence="8 9" key="1">
    <citation type="submission" date="2019-03" db="EMBL/GenBank/DDBJ databases">
        <title>Genomic Encyclopedia of Type Strains, Phase IV (KMG-IV): sequencing the most valuable type-strain genomes for metagenomic binning, comparative biology and taxonomic classification.</title>
        <authorList>
            <person name="Goeker M."/>
        </authorList>
    </citation>
    <scope>NUCLEOTIDE SEQUENCE [LARGE SCALE GENOMIC DNA]</scope>
    <source>
        <strain evidence="8 9">DSM 18063</strain>
    </source>
</reference>
<name>A0A4R2Q638_9RHOB</name>
<dbReference type="AlphaFoldDB" id="A0A4R2Q638"/>
<dbReference type="SUPFAM" id="SSF53807">
    <property type="entry name" value="Helical backbone' metal receptor"/>
    <property type="match status" value="1"/>
</dbReference>
<evidence type="ECO:0000256" key="2">
    <source>
        <dbReference type="ARBA" id="ARBA00015915"/>
    </source>
</evidence>
<gene>
    <name evidence="8" type="ORF">EV662_101374</name>
</gene>
<dbReference type="Gene3D" id="3.40.50.1980">
    <property type="entry name" value="Nitrogenase molybdenum iron protein domain"/>
    <property type="match status" value="2"/>
</dbReference>
<sequence>MRSLTALALVLAAAPALAAPPKVMTDIPAVHALAAGVMGDLGTPGILLDQGADAHHFQLRPSQAKALSQADLLLWIGPRMTPWLERAVAGVGLAGESLILIEAPGTFRRDFGATPEEDGHAHDHDHDHAQADEQHADEEQDHAAADDHGHAHAKSGLDPHAWLDPENARVWTRLIAAKLADRDPDNAAVYATNAQATLAAIDAAEAQVRATLAPVGDAPIMVFHDAYGYFADHFGLHVAGAIALGDAADPGAGRLDALRDDLRHDGIACIFPEAQHDPAYIAAIVEGTPSRVGAPLDPSGSMLDYGPALYPALLTGLAHTIADCVTGAGG</sequence>
<dbReference type="InterPro" id="IPR006127">
    <property type="entry name" value="ZnuA-like"/>
</dbReference>
<comment type="similarity">
    <text evidence="1">Belongs to the bacterial solute-binding protein 9 family.</text>
</comment>
<evidence type="ECO:0000256" key="5">
    <source>
        <dbReference type="ARBA" id="ARBA00022906"/>
    </source>
</evidence>
<evidence type="ECO:0000256" key="3">
    <source>
        <dbReference type="ARBA" id="ARBA00022448"/>
    </source>
</evidence>
<feature type="chain" id="PRO_5020677769" description="High-affinity zinc uptake system protein ZnuA" evidence="7">
    <location>
        <begin position="19"/>
        <end position="330"/>
    </location>
</feature>
<dbReference type="GO" id="GO:0006829">
    <property type="term" value="P:zinc ion transport"/>
    <property type="evidence" value="ECO:0007669"/>
    <property type="project" value="UniProtKB-KW"/>
</dbReference>
<keyword evidence="9" id="KW-1185">Reference proteome</keyword>
<keyword evidence="5" id="KW-0864">Zinc transport</keyword>
<keyword evidence="3" id="KW-0813">Transport</keyword>
<organism evidence="8 9">
    <name type="scientific">Rhodovulum marinum</name>
    <dbReference type="NCBI Taxonomy" id="320662"/>
    <lineage>
        <taxon>Bacteria</taxon>
        <taxon>Pseudomonadati</taxon>
        <taxon>Pseudomonadota</taxon>
        <taxon>Alphaproteobacteria</taxon>
        <taxon>Rhodobacterales</taxon>
        <taxon>Paracoccaceae</taxon>
        <taxon>Rhodovulum</taxon>
    </lineage>
</organism>
<dbReference type="PANTHER" id="PTHR42953">
    <property type="entry name" value="HIGH-AFFINITY ZINC UPTAKE SYSTEM PROTEIN ZNUA-RELATED"/>
    <property type="match status" value="1"/>
</dbReference>
<keyword evidence="4 7" id="KW-0732">Signal</keyword>
<feature type="region of interest" description="Disordered" evidence="6">
    <location>
        <begin position="109"/>
        <end position="159"/>
    </location>
</feature>
<keyword evidence="5" id="KW-0862">Zinc</keyword>
<dbReference type="EMBL" id="SLXP01000001">
    <property type="protein sequence ID" value="TCP44282.1"/>
    <property type="molecule type" value="Genomic_DNA"/>
</dbReference>
<dbReference type="GO" id="GO:0046872">
    <property type="term" value="F:metal ion binding"/>
    <property type="evidence" value="ECO:0007669"/>
    <property type="project" value="InterPro"/>
</dbReference>
<feature type="compositionally biased region" description="Basic and acidic residues" evidence="6">
    <location>
        <begin position="141"/>
        <end position="159"/>
    </location>
</feature>
<dbReference type="Proteomes" id="UP000294835">
    <property type="component" value="Unassembled WGS sequence"/>
</dbReference>
<comment type="caution">
    <text evidence="8">The sequence shown here is derived from an EMBL/GenBank/DDBJ whole genome shotgun (WGS) entry which is preliminary data.</text>
</comment>
<evidence type="ECO:0000256" key="1">
    <source>
        <dbReference type="ARBA" id="ARBA00011028"/>
    </source>
</evidence>
<dbReference type="RefSeq" id="WP_132460416.1">
    <property type="nucleotide sequence ID" value="NZ_SLXP01000001.1"/>
</dbReference>
<dbReference type="InterPro" id="IPR050492">
    <property type="entry name" value="Bact_metal-bind_prot9"/>
</dbReference>
<evidence type="ECO:0000256" key="7">
    <source>
        <dbReference type="SAM" id="SignalP"/>
    </source>
</evidence>
<feature type="signal peptide" evidence="7">
    <location>
        <begin position="1"/>
        <end position="18"/>
    </location>
</feature>
<evidence type="ECO:0000256" key="6">
    <source>
        <dbReference type="SAM" id="MobiDB-lite"/>
    </source>
</evidence>
<protein>
    <recommendedName>
        <fullName evidence="2">High-affinity zinc uptake system protein ZnuA</fullName>
    </recommendedName>
</protein>
<evidence type="ECO:0000313" key="9">
    <source>
        <dbReference type="Proteomes" id="UP000294835"/>
    </source>
</evidence>
<accession>A0A4R2Q638</accession>
<dbReference type="PANTHER" id="PTHR42953:SF3">
    <property type="entry name" value="HIGH-AFFINITY ZINC UPTAKE SYSTEM PROTEIN ZNUA"/>
    <property type="match status" value="1"/>
</dbReference>
<dbReference type="Pfam" id="PF01297">
    <property type="entry name" value="ZnuA"/>
    <property type="match status" value="1"/>
</dbReference>
<proteinExistence type="inferred from homology"/>
<keyword evidence="5" id="KW-0406">Ion transport</keyword>